<evidence type="ECO:0000256" key="1">
    <source>
        <dbReference type="ARBA" id="ARBA00001954"/>
    </source>
</evidence>
<evidence type="ECO:0000256" key="16">
    <source>
        <dbReference type="ARBA" id="ARBA00051434"/>
    </source>
</evidence>
<dbReference type="GO" id="GO:0035516">
    <property type="term" value="F:broad specificity oxidative DNA demethylase activity"/>
    <property type="evidence" value="ECO:0007669"/>
    <property type="project" value="UniProtKB-EC"/>
</dbReference>
<comment type="subcellular location">
    <subcellularLocation>
        <location evidence="2">Nucleus</location>
        <location evidence="2">Nucleolus</location>
    </subcellularLocation>
    <subcellularLocation>
        <location evidence="3">Nucleus</location>
        <location evidence="3">Nucleoplasm</location>
    </subcellularLocation>
</comment>
<comment type="catalytic activity">
    <reaction evidence="21">
        <text>a methylated nucleobase within DNA + 2-oxoglutarate + O2 = a nucleobase within DNA + formaldehyde + succinate + CO2</text>
        <dbReference type="Rhea" id="RHEA:30299"/>
        <dbReference type="Rhea" id="RHEA-COMP:12192"/>
        <dbReference type="Rhea" id="RHEA-COMP:12193"/>
        <dbReference type="ChEBI" id="CHEBI:15379"/>
        <dbReference type="ChEBI" id="CHEBI:16526"/>
        <dbReference type="ChEBI" id="CHEBI:16810"/>
        <dbReference type="ChEBI" id="CHEBI:16842"/>
        <dbReference type="ChEBI" id="CHEBI:30031"/>
        <dbReference type="ChEBI" id="CHEBI:32875"/>
        <dbReference type="ChEBI" id="CHEBI:64428"/>
        <dbReference type="EC" id="1.14.11.33"/>
    </reaction>
    <physiologicalReaction direction="left-to-right" evidence="21">
        <dbReference type="Rhea" id="RHEA:30300"/>
    </physiologicalReaction>
</comment>
<keyword evidence="4" id="KW-0479">Metal-binding</keyword>
<accession>A0A6M2CMY9</accession>
<evidence type="ECO:0000256" key="25">
    <source>
        <dbReference type="ARBA" id="ARBA00077989"/>
    </source>
</evidence>
<dbReference type="VEuPathDB" id="VectorBase:LOC119174496"/>
<evidence type="ECO:0000256" key="19">
    <source>
        <dbReference type="ARBA" id="ARBA00052627"/>
    </source>
</evidence>
<organism evidence="30">
    <name type="scientific">Rhipicephalus microplus</name>
    <name type="common">Cattle tick</name>
    <name type="synonym">Boophilus microplus</name>
    <dbReference type="NCBI Taxonomy" id="6941"/>
    <lineage>
        <taxon>Eukaryota</taxon>
        <taxon>Metazoa</taxon>
        <taxon>Ecdysozoa</taxon>
        <taxon>Arthropoda</taxon>
        <taxon>Chelicerata</taxon>
        <taxon>Arachnida</taxon>
        <taxon>Acari</taxon>
        <taxon>Parasitiformes</taxon>
        <taxon>Ixodida</taxon>
        <taxon>Ixodoidea</taxon>
        <taxon>Ixodidae</taxon>
        <taxon>Rhipicephalinae</taxon>
        <taxon>Rhipicephalus</taxon>
        <taxon>Boophilus</taxon>
    </lineage>
</organism>
<comment type="catalytic activity">
    <reaction evidence="12">
        <text>an N(1)-methyl-2'-deoxyadenosine in single-stranded DNA + 2-oxoglutarate + O2 = a 2'-deoxyadenosine in single-stranded DNA + formaldehyde + succinate + CO2 + H(+)</text>
        <dbReference type="Rhea" id="RHEA:70447"/>
        <dbReference type="Rhea" id="RHEA-COMP:17895"/>
        <dbReference type="Rhea" id="RHEA-COMP:17896"/>
        <dbReference type="ChEBI" id="CHEBI:15378"/>
        <dbReference type="ChEBI" id="CHEBI:15379"/>
        <dbReference type="ChEBI" id="CHEBI:16526"/>
        <dbReference type="ChEBI" id="CHEBI:16810"/>
        <dbReference type="ChEBI" id="CHEBI:16842"/>
        <dbReference type="ChEBI" id="CHEBI:30031"/>
        <dbReference type="ChEBI" id="CHEBI:90615"/>
        <dbReference type="ChEBI" id="CHEBI:139096"/>
    </reaction>
    <physiologicalReaction direction="left-to-right" evidence="12">
        <dbReference type="Rhea" id="RHEA:70448"/>
    </physiologicalReaction>
</comment>
<dbReference type="GO" id="GO:0005654">
    <property type="term" value="C:nucleoplasm"/>
    <property type="evidence" value="ECO:0007669"/>
    <property type="project" value="UniProtKB-SubCell"/>
</dbReference>
<dbReference type="GO" id="GO:0006307">
    <property type="term" value="P:DNA alkylation repair"/>
    <property type="evidence" value="ECO:0007669"/>
    <property type="project" value="TreeGrafter"/>
</dbReference>
<dbReference type="GO" id="GO:0051747">
    <property type="term" value="F:cytosine C-5 DNA demethylase activity"/>
    <property type="evidence" value="ECO:0007669"/>
    <property type="project" value="TreeGrafter"/>
</dbReference>
<comment type="catalytic activity">
    <reaction evidence="14">
        <text>a 1,N(6)-etheno-2'-deoxyadenosine in single-stranded DNA + 2-oxoglutarate + O2 + H2O = a 2'-deoxyadenosine in single-stranded DNA + glyoxal + succinate + CO2</text>
        <dbReference type="Rhea" id="RHEA:70459"/>
        <dbReference type="Rhea" id="RHEA-COMP:17896"/>
        <dbReference type="Rhea" id="RHEA-COMP:17904"/>
        <dbReference type="ChEBI" id="CHEBI:15377"/>
        <dbReference type="ChEBI" id="CHEBI:15379"/>
        <dbReference type="ChEBI" id="CHEBI:16526"/>
        <dbReference type="ChEBI" id="CHEBI:16810"/>
        <dbReference type="ChEBI" id="CHEBI:30031"/>
        <dbReference type="ChEBI" id="CHEBI:34779"/>
        <dbReference type="ChEBI" id="CHEBI:90615"/>
        <dbReference type="ChEBI" id="CHEBI:189583"/>
    </reaction>
    <physiologicalReaction direction="left-to-right" evidence="14">
        <dbReference type="Rhea" id="RHEA:70460"/>
    </physiologicalReaction>
</comment>
<dbReference type="Gene3D" id="2.60.120.590">
    <property type="entry name" value="Alpha-ketoglutarate-dependent dioxygenase AlkB-like"/>
    <property type="match status" value="1"/>
</dbReference>
<evidence type="ECO:0000256" key="9">
    <source>
        <dbReference type="ARBA" id="ARBA00023004"/>
    </source>
</evidence>
<dbReference type="OrthoDB" id="6434239at2759"/>
<dbReference type="Pfam" id="PF13532">
    <property type="entry name" value="2OG-FeII_Oxy_2"/>
    <property type="match status" value="1"/>
</dbReference>
<evidence type="ECO:0000256" key="7">
    <source>
        <dbReference type="ARBA" id="ARBA00022964"/>
    </source>
</evidence>
<dbReference type="AlphaFoldDB" id="A0A6M2CMY9"/>
<comment type="catalytic activity">
    <reaction evidence="20">
        <text>an N(1)-methyl-2'-deoxyadenosine in double-stranded DNA + 2-oxoglutarate + O2 = a 2'-deoxyadenosine in double-stranded DNA + formaldehyde + succinate + CO2 + H(+)</text>
        <dbReference type="Rhea" id="RHEA:70443"/>
        <dbReference type="Rhea" id="RHEA-COMP:14236"/>
        <dbReference type="Rhea" id="RHEA-COMP:17897"/>
        <dbReference type="ChEBI" id="CHEBI:15378"/>
        <dbReference type="ChEBI" id="CHEBI:15379"/>
        <dbReference type="ChEBI" id="CHEBI:16526"/>
        <dbReference type="ChEBI" id="CHEBI:16810"/>
        <dbReference type="ChEBI" id="CHEBI:16842"/>
        <dbReference type="ChEBI" id="CHEBI:30031"/>
        <dbReference type="ChEBI" id="CHEBI:90615"/>
        <dbReference type="ChEBI" id="CHEBI:139096"/>
    </reaction>
    <physiologicalReaction direction="left-to-right" evidence="20">
        <dbReference type="Rhea" id="RHEA:70444"/>
    </physiologicalReaction>
</comment>
<feature type="binding site" evidence="27">
    <location>
        <position position="171"/>
    </location>
    <ligand>
        <name>2-oxoglutarate</name>
        <dbReference type="ChEBI" id="CHEBI:16810"/>
    </ligand>
</feature>
<evidence type="ECO:0000259" key="29">
    <source>
        <dbReference type="PROSITE" id="PS51471"/>
    </source>
</evidence>
<evidence type="ECO:0000256" key="11">
    <source>
        <dbReference type="ARBA" id="ARBA00023242"/>
    </source>
</evidence>
<evidence type="ECO:0000256" key="17">
    <source>
        <dbReference type="ARBA" id="ARBA00051755"/>
    </source>
</evidence>
<keyword evidence="8" id="KW-0560">Oxidoreductase</keyword>
<feature type="binding site" evidence="27">
    <location>
        <position position="156"/>
    </location>
    <ligand>
        <name>2-oxoglutarate</name>
        <dbReference type="ChEBI" id="CHEBI:16810"/>
    </ligand>
</feature>
<dbReference type="InterPro" id="IPR005123">
    <property type="entry name" value="Oxoglu/Fe-dep_dioxygenase_dom"/>
</dbReference>
<feature type="binding site" evidence="27">
    <location>
        <position position="249"/>
    </location>
    <ligand>
        <name>2-oxoglutarate</name>
        <dbReference type="ChEBI" id="CHEBI:16810"/>
    </ligand>
</feature>
<feature type="domain" description="Fe2OG dioxygenase" evidence="29">
    <location>
        <begin position="149"/>
        <end position="252"/>
    </location>
</feature>
<evidence type="ECO:0000256" key="3">
    <source>
        <dbReference type="ARBA" id="ARBA00004642"/>
    </source>
</evidence>
<comment type="subunit">
    <text evidence="22">Interacts with PCNA homotrimer; this interaction is enhanced during the S-phase of the cell cycle. Interacts with nucleolar proteins NCL, UBTF and NPM1. Interacts with XRCC5-XRCC6 heterodimer.</text>
</comment>
<keyword evidence="9" id="KW-0408">Iron</keyword>
<evidence type="ECO:0000256" key="28">
    <source>
        <dbReference type="SAM" id="MobiDB-lite"/>
    </source>
</evidence>
<dbReference type="EC" id="1.14.11.33" evidence="23"/>
<feature type="binding site" evidence="27">
    <location>
        <position position="243"/>
    </location>
    <ligand>
        <name>2-oxoglutarate</name>
        <dbReference type="ChEBI" id="CHEBI:16810"/>
    </ligand>
</feature>
<proteinExistence type="predicted"/>
<evidence type="ECO:0000256" key="5">
    <source>
        <dbReference type="ARBA" id="ARBA00022763"/>
    </source>
</evidence>
<dbReference type="GO" id="GO:0005730">
    <property type="term" value="C:nucleolus"/>
    <property type="evidence" value="ECO:0007669"/>
    <property type="project" value="UniProtKB-SubCell"/>
</dbReference>
<comment type="catalytic activity">
    <reaction evidence="16">
        <text>a 3,N(4)-etheno-2'-deoxycytidine in double-stranded DNA + 2-oxoglutarate + O2 + H2O = a 2'-deoxycytidine in double-stranded DNA + glyoxal + succinate + CO2</text>
        <dbReference type="Rhea" id="RHEA:70467"/>
        <dbReference type="Rhea" id="RHEA-COMP:17070"/>
        <dbReference type="Rhea" id="RHEA-COMP:17905"/>
        <dbReference type="ChEBI" id="CHEBI:15377"/>
        <dbReference type="ChEBI" id="CHEBI:15379"/>
        <dbReference type="ChEBI" id="CHEBI:16526"/>
        <dbReference type="ChEBI" id="CHEBI:16810"/>
        <dbReference type="ChEBI" id="CHEBI:30031"/>
        <dbReference type="ChEBI" id="CHEBI:34779"/>
        <dbReference type="ChEBI" id="CHEBI:85452"/>
        <dbReference type="ChEBI" id="CHEBI:189585"/>
    </reaction>
    <physiologicalReaction direction="left-to-right" evidence="16">
        <dbReference type="Rhea" id="RHEA:70468"/>
    </physiologicalReaction>
</comment>
<evidence type="ECO:0000256" key="23">
    <source>
        <dbReference type="ARBA" id="ARBA00066725"/>
    </source>
</evidence>
<dbReference type="EMBL" id="GHWJ01002185">
    <property type="protein sequence ID" value="NOV34922.1"/>
    <property type="molecule type" value="Transcribed_RNA"/>
</dbReference>
<evidence type="ECO:0000256" key="13">
    <source>
        <dbReference type="ARBA" id="ARBA00051165"/>
    </source>
</evidence>
<protein>
    <recommendedName>
        <fullName evidence="24">DNA oxidative demethylase ALKBH2</fullName>
        <ecNumber evidence="23">1.14.11.33</ecNumber>
    </recommendedName>
    <alternativeName>
        <fullName evidence="25">Alkylated DNA repair protein alkB homolog 2</fullName>
    </alternativeName>
    <alternativeName>
        <fullName evidence="26">Alpha-ketoglutarate-dependent dioxygenase alkB homolog 2</fullName>
    </alternativeName>
</protein>
<dbReference type="PROSITE" id="PS51471">
    <property type="entry name" value="FE2OG_OXY"/>
    <property type="match status" value="1"/>
</dbReference>
<comment type="catalytic activity">
    <reaction evidence="17">
        <text>a 1,N(2)-etheno-2'-deoxyguanosine in double-stranded DNA + 2-oxoglutarate + O2 + H2O = a 2'-deoxyguanosine in double-stranded DNA + glyoxal + succinate + CO2</text>
        <dbReference type="Rhea" id="RHEA:70487"/>
        <dbReference type="Rhea" id="RHEA-COMP:17910"/>
        <dbReference type="Rhea" id="RHEA-COMP:17912"/>
        <dbReference type="ChEBI" id="CHEBI:15377"/>
        <dbReference type="ChEBI" id="CHEBI:15379"/>
        <dbReference type="ChEBI" id="CHEBI:16526"/>
        <dbReference type="ChEBI" id="CHEBI:16810"/>
        <dbReference type="ChEBI" id="CHEBI:30031"/>
        <dbReference type="ChEBI" id="CHEBI:34779"/>
        <dbReference type="ChEBI" id="CHEBI:85445"/>
        <dbReference type="ChEBI" id="CHEBI:189586"/>
    </reaction>
    <physiologicalReaction direction="left-to-right" evidence="17">
        <dbReference type="Rhea" id="RHEA:70488"/>
    </physiologicalReaction>
</comment>
<comment type="catalytic activity">
    <reaction evidence="19">
        <text>a 1,N(6)-etheno-2'-deoxyadenosine in double-stranded DNA + 2-oxoglutarate + O2 + H2O = a 2'-deoxyadenosine in double-stranded DNA + glyoxal + succinate + CO2</text>
        <dbReference type="Rhea" id="RHEA:70463"/>
        <dbReference type="Rhea" id="RHEA-COMP:17897"/>
        <dbReference type="Rhea" id="RHEA-COMP:17903"/>
        <dbReference type="ChEBI" id="CHEBI:15377"/>
        <dbReference type="ChEBI" id="CHEBI:15379"/>
        <dbReference type="ChEBI" id="CHEBI:16526"/>
        <dbReference type="ChEBI" id="CHEBI:16810"/>
        <dbReference type="ChEBI" id="CHEBI:30031"/>
        <dbReference type="ChEBI" id="CHEBI:34779"/>
        <dbReference type="ChEBI" id="CHEBI:90615"/>
        <dbReference type="ChEBI" id="CHEBI:189583"/>
    </reaction>
    <physiologicalReaction direction="left-to-right" evidence="19">
        <dbReference type="Rhea" id="RHEA:70464"/>
    </physiologicalReaction>
</comment>
<dbReference type="InterPro" id="IPR037151">
    <property type="entry name" value="AlkB-like_sf"/>
</dbReference>
<evidence type="ECO:0000256" key="20">
    <source>
        <dbReference type="ARBA" id="ARBA00052800"/>
    </source>
</evidence>
<evidence type="ECO:0000256" key="24">
    <source>
        <dbReference type="ARBA" id="ARBA00072134"/>
    </source>
</evidence>
<keyword evidence="5" id="KW-0227">DNA damage</keyword>
<evidence type="ECO:0000256" key="6">
    <source>
        <dbReference type="ARBA" id="ARBA00022842"/>
    </source>
</evidence>
<name>A0A6M2CMY9_RHIMP</name>
<evidence type="ECO:0000256" key="14">
    <source>
        <dbReference type="ARBA" id="ARBA00051189"/>
    </source>
</evidence>
<feature type="binding site" evidence="27">
    <location>
        <position position="231"/>
    </location>
    <ligand>
        <name>2-oxoglutarate</name>
        <dbReference type="ChEBI" id="CHEBI:16810"/>
    </ligand>
</feature>
<evidence type="ECO:0000256" key="21">
    <source>
        <dbReference type="ARBA" id="ARBA00053025"/>
    </source>
</evidence>
<evidence type="ECO:0000256" key="8">
    <source>
        <dbReference type="ARBA" id="ARBA00023002"/>
    </source>
</evidence>
<comment type="catalytic activity">
    <reaction evidence="13">
        <text>an N(3)-methyl-2'-deoxycytidine in single-stranded DNA + 2-oxoglutarate + O2 = a 2'-deoxycytidine in single-stranded DNA + formaldehyde + succinate + CO2 + H(+)</text>
        <dbReference type="Rhea" id="RHEA:70435"/>
        <dbReference type="Rhea" id="RHEA-COMP:12846"/>
        <dbReference type="Rhea" id="RHEA-COMP:17894"/>
        <dbReference type="ChEBI" id="CHEBI:15378"/>
        <dbReference type="ChEBI" id="CHEBI:15379"/>
        <dbReference type="ChEBI" id="CHEBI:16526"/>
        <dbReference type="ChEBI" id="CHEBI:16810"/>
        <dbReference type="ChEBI" id="CHEBI:16842"/>
        <dbReference type="ChEBI" id="CHEBI:30031"/>
        <dbReference type="ChEBI" id="CHEBI:85452"/>
        <dbReference type="ChEBI" id="CHEBI:139075"/>
    </reaction>
    <physiologicalReaction direction="left-to-right" evidence="13">
        <dbReference type="Rhea" id="RHEA:70436"/>
    </physiologicalReaction>
</comment>
<dbReference type="PANTHER" id="PTHR31573">
    <property type="entry name" value="ALPHA-KETOGLUTARATE-DEPENDENT DIOXYGENASE ALKB HOMOLOG 2"/>
    <property type="match status" value="1"/>
</dbReference>
<feature type="binding site" evidence="27">
    <location>
        <begin position="119"/>
        <end position="121"/>
    </location>
    <ligand>
        <name>substrate</name>
    </ligand>
</feature>
<feature type="binding site" evidence="27">
    <location>
        <position position="247"/>
    </location>
    <ligand>
        <name>2-oxoglutarate</name>
        <dbReference type="ChEBI" id="CHEBI:16810"/>
    </ligand>
</feature>
<keyword evidence="11" id="KW-0539">Nucleus</keyword>
<comment type="catalytic activity">
    <reaction evidence="18">
        <text>a 3,N(4)-etheno-2'-deoxycytidine in single-stranded DNA + 2-oxoglutarate + O2 + H2O = a 2'-deoxycytidine in single-stranded DNA + glyoxal + succinate + CO2</text>
        <dbReference type="Rhea" id="RHEA:70471"/>
        <dbReference type="Rhea" id="RHEA-COMP:12846"/>
        <dbReference type="Rhea" id="RHEA-COMP:17906"/>
        <dbReference type="ChEBI" id="CHEBI:15377"/>
        <dbReference type="ChEBI" id="CHEBI:15379"/>
        <dbReference type="ChEBI" id="CHEBI:16526"/>
        <dbReference type="ChEBI" id="CHEBI:16810"/>
        <dbReference type="ChEBI" id="CHEBI:30031"/>
        <dbReference type="ChEBI" id="CHEBI:34779"/>
        <dbReference type="ChEBI" id="CHEBI:85452"/>
        <dbReference type="ChEBI" id="CHEBI:189585"/>
    </reaction>
    <physiologicalReaction direction="left-to-right" evidence="18">
        <dbReference type="Rhea" id="RHEA:70472"/>
    </physiologicalReaction>
</comment>
<evidence type="ECO:0000256" key="22">
    <source>
        <dbReference type="ARBA" id="ARBA00062909"/>
    </source>
</evidence>
<dbReference type="PANTHER" id="PTHR31573:SF1">
    <property type="entry name" value="DNA OXIDATIVE DEMETHYLASE ALKBH2"/>
    <property type="match status" value="1"/>
</dbReference>
<comment type="catalytic activity">
    <reaction evidence="15">
        <text>an N(3)-methyl-2'-deoxycytidine in double-stranded DNA + 2-oxoglutarate + O2 = a 2'-deoxycytidine in double-stranded DNA + formaldehyde + succinate + CO2 + H(+)</text>
        <dbReference type="Rhea" id="RHEA:70439"/>
        <dbReference type="Rhea" id="RHEA-COMP:14237"/>
        <dbReference type="Rhea" id="RHEA-COMP:17070"/>
        <dbReference type="ChEBI" id="CHEBI:15378"/>
        <dbReference type="ChEBI" id="CHEBI:15379"/>
        <dbReference type="ChEBI" id="CHEBI:16526"/>
        <dbReference type="ChEBI" id="CHEBI:16810"/>
        <dbReference type="ChEBI" id="CHEBI:16842"/>
        <dbReference type="ChEBI" id="CHEBI:30031"/>
        <dbReference type="ChEBI" id="CHEBI:85452"/>
        <dbReference type="ChEBI" id="CHEBI:139075"/>
    </reaction>
    <physiologicalReaction direction="left-to-right" evidence="15">
        <dbReference type="Rhea" id="RHEA:70440"/>
    </physiologicalReaction>
</comment>
<sequence length="257" mass="29567">MSISDEATENDKKPVKARSPSAVGITGERDDGALSAVCSTLSWDITVNPEPLVMRKIVREGLDLDYIRFFKKSTADYVFRRLESEIEYFEGDLLKIRVYGKWRTIPRKQVTYGDKGMSYAFSGTRLPAKPWTPLLQHLRDLVANQTGHRYNFVLVNRYKDGSDHMGEHKDDEKDLDHAVPIASLSFGQPRDFVLKHGDARRKVRHVEPVKICLEHGSLLLMNPPTNRYWYHSLPPRKAAVEPRVNLTFRRLHVLPSR</sequence>
<dbReference type="InterPro" id="IPR027450">
    <property type="entry name" value="AlkB-like"/>
</dbReference>
<dbReference type="FunFam" id="2.60.120.590:FF:000004">
    <property type="entry name" value="DNA oxidative demethylase ALKBH2"/>
    <property type="match status" value="1"/>
</dbReference>
<keyword evidence="10" id="KW-0234">DNA repair</keyword>
<dbReference type="GO" id="GO:0008198">
    <property type="term" value="F:ferrous iron binding"/>
    <property type="evidence" value="ECO:0007669"/>
    <property type="project" value="TreeGrafter"/>
</dbReference>
<comment type="cofactor">
    <cofactor evidence="1">
        <name>Fe(2+)</name>
        <dbReference type="ChEBI" id="CHEBI:29033"/>
    </cofactor>
</comment>
<evidence type="ECO:0000256" key="12">
    <source>
        <dbReference type="ARBA" id="ARBA00051010"/>
    </source>
</evidence>
<evidence type="ECO:0000256" key="15">
    <source>
        <dbReference type="ARBA" id="ARBA00051376"/>
    </source>
</evidence>
<evidence type="ECO:0000256" key="18">
    <source>
        <dbReference type="ARBA" id="ARBA00052597"/>
    </source>
</evidence>
<feature type="binding site" evidence="27">
    <location>
        <position position="168"/>
    </location>
    <ligand>
        <name>2-oxoglutarate</name>
        <dbReference type="ChEBI" id="CHEBI:16810"/>
    </ligand>
</feature>
<evidence type="ECO:0000256" key="2">
    <source>
        <dbReference type="ARBA" id="ARBA00004604"/>
    </source>
</evidence>
<evidence type="ECO:0000313" key="30">
    <source>
        <dbReference type="EMBL" id="NOV34922.1"/>
    </source>
</evidence>
<feature type="binding site" evidence="27">
    <location>
        <position position="158"/>
    </location>
    <ligand>
        <name>2-oxoglutarate</name>
        <dbReference type="ChEBI" id="CHEBI:16810"/>
    </ligand>
</feature>
<feature type="region of interest" description="Disordered" evidence="28">
    <location>
        <begin position="1"/>
        <end position="22"/>
    </location>
</feature>
<evidence type="ECO:0000256" key="26">
    <source>
        <dbReference type="ARBA" id="ARBA00081727"/>
    </source>
</evidence>
<keyword evidence="6" id="KW-0460">Magnesium</keyword>
<evidence type="ECO:0000256" key="10">
    <source>
        <dbReference type="ARBA" id="ARBA00023204"/>
    </source>
</evidence>
<evidence type="ECO:0000256" key="27">
    <source>
        <dbReference type="PIRSR" id="PIRSR632852-1"/>
    </source>
</evidence>
<dbReference type="InterPro" id="IPR032852">
    <property type="entry name" value="ALKBH2"/>
</dbReference>
<keyword evidence="7" id="KW-0223">Dioxygenase</keyword>
<dbReference type="SUPFAM" id="SSF51197">
    <property type="entry name" value="Clavaminate synthase-like"/>
    <property type="match status" value="1"/>
</dbReference>
<reference evidence="30" key="1">
    <citation type="submission" date="2019-09" db="EMBL/GenBank/DDBJ databases">
        <title>Organ-specific transcriptomic study of the physiology of the cattle tick, Rhipicephalus microplus.</title>
        <authorList>
            <person name="Tirloni L."/>
            <person name="Braz G."/>
            <person name="Gandara A.C.P."/>
            <person name="Sabadin G.A."/>
            <person name="da Silva R.M."/>
            <person name="Guizzo M.G."/>
            <person name="Machado J.A."/>
            <person name="Costa E.P."/>
            <person name="Gomes H.F."/>
            <person name="Moraes J."/>
            <person name="Mota M.B.S."/>
            <person name="Mesquita R.D."/>
            <person name="Alvarenga P.H."/>
            <person name="Alves F."/>
            <person name="Seixas A."/>
            <person name="da Fonseca R.N."/>
            <person name="Fogaca A."/>
            <person name="Logullo C."/>
            <person name="Tanaka A."/>
            <person name="Daffre S."/>
            <person name="Termignoni C."/>
            <person name="Vaz I.S.Jr."/>
            <person name="Oliveira P.L."/>
            <person name="Ribeiro J.M."/>
        </authorList>
    </citation>
    <scope>NUCLEOTIDE SEQUENCE</scope>
    <source>
        <strain evidence="30">Porto Alegre</strain>
    </source>
</reference>
<evidence type="ECO:0000256" key="4">
    <source>
        <dbReference type="ARBA" id="ARBA00022723"/>
    </source>
</evidence>